<dbReference type="PIRSF" id="PIRSF004557">
    <property type="entry name" value="SecY"/>
    <property type="match status" value="1"/>
</dbReference>
<comment type="similarity">
    <text evidence="2 9 10">Belongs to the SecY/SEC61-alpha family.</text>
</comment>
<keyword evidence="5 9" id="KW-0653">Protein transport</keyword>
<comment type="caution">
    <text evidence="11">The sequence shown here is derived from an EMBL/GenBank/DDBJ whole genome shotgun (WGS) entry which is preliminary data.</text>
</comment>
<feature type="transmembrane region" description="Helical" evidence="9">
    <location>
        <begin position="386"/>
        <end position="406"/>
    </location>
</feature>
<dbReference type="InterPro" id="IPR030659">
    <property type="entry name" value="SecY_CS"/>
</dbReference>
<evidence type="ECO:0000256" key="7">
    <source>
        <dbReference type="ARBA" id="ARBA00023010"/>
    </source>
</evidence>
<dbReference type="PROSITE" id="PS00755">
    <property type="entry name" value="SECY_1"/>
    <property type="match status" value="1"/>
</dbReference>
<evidence type="ECO:0000256" key="8">
    <source>
        <dbReference type="ARBA" id="ARBA00023136"/>
    </source>
</evidence>
<reference evidence="12" key="1">
    <citation type="journal article" date="2019" name="Int. J. Syst. Evol. Microbiol.">
        <title>The Global Catalogue of Microorganisms (GCM) 10K type strain sequencing project: providing services to taxonomists for standard genome sequencing and annotation.</title>
        <authorList>
            <consortium name="The Broad Institute Genomics Platform"/>
            <consortium name="The Broad Institute Genome Sequencing Center for Infectious Disease"/>
            <person name="Wu L."/>
            <person name="Ma J."/>
        </authorList>
    </citation>
    <scope>NUCLEOTIDE SEQUENCE [LARGE SCALE GENOMIC DNA]</scope>
    <source>
        <strain evidence="12">CCUG 46385</strain>
    </source>
</reference>
<feature type="transmembrane region" description="Helical" evidence="9">
    <location>
        <begin position="362"/>
        <end position="380"/>
    </location>
</feature>
<dbReference type="EMBL" id="JBHSHL010000014">
    <property type="protein sequence ID" value="MFC4804206.1"/>
    <property type="molecule type" value="Genomic_DNA"/>
</dbReference>
<dbReference type="InterPro" id="IPR026593">
    <property type="entry name" value="SecY"/>
</dbReference>
<evidence type="ECO:0000256" key="4">
    <source>
        <dbReference type="ARBA" id="ARBA00022692"/>
    </source>
</evidence>
<dbReference type="PRINTS" id="PR00303">
    <property type="entry name" value="SECYTRNLCASE"/>
</dbReference>
<feature type="transmembrane region" description="Helical" evidence="9">
    <location>
        <begin position="208"/>
        <end position="229"/>
    </location>
</feature>
<sequence length="423" mass="46860">MFEALKKAMKIPALRKRIVFTALMILVFRIGANIPAAGMNTQLIKDSLAQNNVLSLYDMMAGGALSQFTLFALGVTPYITASIIMQLLAVAIPTLEDMQKSGEDGRKKIQVYTRYLSVALAILQSFGLVYGMFREALISDNFLTVISIVLTLTAGTTFLMWLGEIMTEKGIGNGVSMLIYAGIISRYPHSLRSTMRMASVGEINPLQIIVFLIISVAIIVGVVMVLEGVRKIPVQYAKRVVGKNTYGGQSSHIPLKVNQAGVIPVIFASSIMMMPEMMRFFFRSQGYKMFIDKYFSVGGNPGIYIYSIIQFVLVYAFSYFYISISFHPDEVADNLKNGNGFIPGIRPGKPTEEYISKSLNRLTFVGALFLALIAALPNFFYRTTNIPFQFGGTSLLIVVGVAIETMRQIKAQSVMRQYQGFLK</sequence>
<dbReference type="PANTHER" id="PTHR10906">
    <property type="entry name" value="SECY/SEC61-ALPHA FAMILY MEMBER"/>
    <property type="match status" value="1"/>
</dbReference>
<keyword evidence="12" id="KW-1185">Reference proteome</keyword>
<dbReference type="RefSeq" id="WP_379787701.1">
    <property type="nucleotide sequence ID" value="NZ_JBHSHL010000014.1"/>
</dbReference>
<evidence type="ECO:0000256" key="10">
    <source>
        <dbReference type="RuleBase" id="RU004349"/>
    </source>
</evidence>
<feature type="transmembrane region" description="Helical" evidence="9">
    <location>
        <begin position="170"/>
        <end position="188"/>
    </location>
</feature>
<keyword evidence="3 9" id="KW-0813">Transport</keyword>
<accession>A0ABV9QLF0</accession>
<dbReference type="HAMAP" id="MF_01465">
    <property type="entry name" value="SecY"/>
    <property type="match status" value="1"/>
</dbReference>
<evidence type="ECO:0000256" key="3">
    <source>
        <dbReference type="ARBA" id="ARBA00022448"/>
    </source>
</evidence>
<keyword evidence="9" id="KW-1003">Cell membrane</keyword>
<dbReference type="NCBIfam" id="TIGR00967">
    <property type="entry name" value="3a0501s007"/>
    <property type="match status" value="1"/>
</dbReference>
<evidence type="ECO:0000256" key="9">
    <source>
        <dbReference type="HAMAP-Rule" id="MF_01465"/>
    </source>
</evidence>
<evidence type="ECO:0000256" key="1">
    <source>
        <dbReference type="ARBA" id="ARBA00004141"/>
    </source>
</evidence>
<evidence type="ECO:0000256" key="5">
    <source>
        <dbReference type="ARBA" id="ARBA00022927"/>
    </source>
</evidence>
<gene>
    <name evidence="9 11" type="primary">secY</name>
    <name evidence="11" type="ORF">ACFO4R_03845</name>
</gene>
<dbReference type="Proteomes" id="UP001595916">
    <property type="component" value="Unassembled WGS sequence"/>
</dbReference>
<name>A0ABV9QLF0_9FIRM</name>
<evidence type="ECO:0000313" key="11">
    <source>
        <dbReference type="EMBL" id="MFC4804206.1"/>
    </source>
</evidence>
<feature type="transmembrane region" description="Helical" evidence="9">
    <location>
        <begin position="64"/>
        <end position="90"/>
    </location>
</feature>
<organism evidence="11 12">
    <name type="scientific">Filifactor villosus</name>
    <dbReference type="NCBI Taxonomy" id="29374"/>
    <lineage>
        <taxon>Bacteria</taxon>
        <taxon>Bacillati</taxon>
        <taxon>Bacillota</taxon>
        <taxon>Clostridia</taxon>
        <taxon>Peptostreptococcales</taxon>
        <taxon>Filifactoraceae</taxon>
        <taxon>Filifactor</taxon>
    </lineage>
</organism>
<dbReference type="InterPro" id="IPR023201">
    <property type="entry name" value="SecY_dom_sf"/>
</dbReference>
<feature type="transmembrane region" description="Helical" evidence="9">
    <location>
        <begin position="142"/>
        <end position="163"/>
    </location>
</feature>
<comment type="caution">
    <text evidence="9">Lacks conserved residue(s) required for the propagation of feature annotation.</text>
</comment>
<dbReference type="SUPFAM" id="SSF103491">
    <property type="entry name" value="Preprotein translocase SecY subunit"/>
    <property type="match status" value="1"/>
</dbReference>
<keyword evidence="7 9" id="KW-0811">Translocation</keyword>
<evidence type="ECO:0000256" key="2">
    <source>
        <dbReference type="ARBA" id="ARBA00005751"/>
    </source>
</evidence>
<keyword evidence="8 9" id="KW-0472">Membrane</keyword>
<protein>
    <recommendedName>
        <fullName evidence="9">Protein translocase subunit SecY</fullName>
    </recommendedName>
</protein>
<comment type="subcellular location">
    <subcellularLocation>
        <location evidence="9">Cell membrane</location>
        <topology evidence="9">Multi-pass membrane protein</topology>
    </subcellularLocation>
    <subcellularLocation>
        <location evidence="1">Membrane</location>
        <topology evidence="1">Multi-pass membrane protein</topology>
    </subcellularLocation>
</comment>
<comment type="subunit">
    <text evidence="9">Component of the Sec protein translocase complex. Heterotrimer consisting of SecY, SecE and SecG subunits. The heterotrimers can form oligomers, although 1 heterotrimer is thought to be able to translocate proteins. Interacts with the ribosome. Interacts with SecDF, and other proteins may be involved. Interacts with SecA.</text>
</comment>
<evidence type="ECO:0000313" key="12">
    <source>
        <dbReference type="Proteomes" id="UP001595916"/>
    </source>
</evidence>
<proteinExistence type="inferred from homology"/>
<comment type="function">
    <text evidence="9">The central subunit of the protein translocation channel SecYEG. Consists of two halves formed by TMs 1-5 and 6-10. These two domains form a lateral gate at the front which open onto the bilayer between TMs 2 and 7, and are clamped together by SecE at the back. The channel is closed by both a pore ring composed of hydrophobic SecY resides and a short helix (helix 2A) on the extracellular side of the membrane which forms a plug. The plug probably moves laterally to allow the channel to open. The ring and the pore may move independently.</text>
</comment>
<feature type="transmembrane region" description="Helical" evidence="9">
    <location>
        <begin position="302"/>
        <end position="322"/>
    </location>
</feature>
<feature type="transmembrane region" description="Helical" evidence="9">
    <location>
        <begin position="111"/>
        <end position="130"/>
    </location>
</feature>
<dbReference type="Pfam" id="PF00344">
    <property type="entry name" value="SecY"/>
    <property type="match status" value="1"/>
</dbReference>
<keyword evidence="6 9" id="KW-1133">Transmembrane helix</keyword>
<dbReference type="InterPro" id="IPR002208">
    <property type="entry name" value="SecY/SEC61-alpha"/>
</dbReference>
<feature type="transmembrane region" description="Helical" evidence="9">
    <location>
        <begin position="260"/>
        <end position="282"/>
    </location>
</feature>
<dbReference type="Gene3D" id="1.10.3370.10">
    <property type="entry name" value="SecY subunit domain"/>
    <property type="match status" value="1"/>
</dbReference>
<evidence type="ECO:0000256" key="6">
    <source>
        <dbReference type="ARBA" id="ARBA00022989"/>
    </source>
</evidence>
<keyword evidence="4 9" id="KW-0812">Transmembrane</keyword>